<dbReference type="EMBL" id="CAJNOR010001337">
    <property type="protein sequence ID" value="CAF1124480.1"/>
    <property type="molecule type" value="Genomic_DNA"/>
</dbReference>
<dbReference type="PRINTS" id="PR00837">
    <property type="entry name" value="V5TPXLIKE"/>
</dbReference>
<dbReference type="Pfam" id="PF00188">
    <property type="entry name" value="CAP"/>
    <property type="match status" value="1"/>
</dbReference>
<dbReference type="InterPro" id="IPR035940">
    <property type="entry name" value="CAP_sf"/>
</dbReference>
<protein>
    <recommendedName>
        <fullName evidence="2">SCP domain-containing protein</fullName>
    </recommendedName>
</protein>
<dbReference type="PANTHER" id="PTHR10334">
    <property type="entry name" value="CYSTEINE-RICH SECRETORY PROTEIN-RELATED"/>
    <property type="match status" value="1"/>
</dbReference>
<feature type="domain" description="SCP" evidence="2">
    <location>
        <begin position="70"/>
        <end position="212"/>
    </location>
</feature>
<comment type="caution">
    <text evidence="3">The sequence shown here is derived from an EMBL/GenBank/DDBJ whole genome shotgun (WGS) entry which is preliminary data.</text>
</comment>
<evidence type="ECO:0000313" key="3">
    <source>
        <dbReference type="EMBL" id="CAF1124480.1"/>
    </source>
</evidence>
<dbReference type="InterPro" id="IPR018244">
    <property type="entry name" value="Allrgn_V5/Tpx1_CS"/>
</dbReference>
<organism evidence="3 5">
    <name type="scientific">Adineta ricciae</name>
    <name type="common">Rotifer</name>
    <dbReference type="NCBI Taxonomy" id="249248"/>
    <lineage>
        <taxon>Eukaryota</taxon>
        <taxon>Metazoa</taxon>
        <taxon>Spiralia</taxon>
        <taxon>Gnathifera</taxon>
        <taxon>Rotifera</taxon>
        <taxon>Eurotatoria</taxon>
        <taxon>Bdelloidea</taxon>
        <taxon>Adinetida</taxon>
        <taxon>Adinetidae</taxon>
        <taxon>Adineta</taxon>
    </lineage>
</organism>
<dbReference type="InterPro" id="IPR034113">
    <property type="entry name" value="SCP_GAPR1-like"/>
</dbReference>
<dbReference type="PROSITE" id="PS01009">
    <property type="entry name" value="CRISP_1"/>
    <property type="match status" value="1"/>
</dbReference>
<dbReference type="EMBL" id="CAJNOJ010000270">
    <property type="protein sequence ID" value="CAF1356751.1"/>
    <property type="molecule type" value="Genomic_DNA"/>
</dbReference>
<keyword evidence="1" id="KW-0472">Membrane</keyword>
<dbReference type="GO" id="GO:0005576">
    <property type="term" value="C:extracellular region"/>
    <property type="evidence" value="ECO:0007669"/>
    <property type="project" value="InterPro"/>
</dbReference>
<evidence type="ECO:0000313" key="5">
    <source>
        <dbReference type="Proteomes" id="UP000663828"/>
    </source>
</evidence>
<evidence type="ECO:0000259" key="2">
    <source>
        <dbReference type="SMART" id="SM00198"/>
    </source>
</evidence>
<keyword evidence="5" id="KW-1185">Reference proteome</keyword>
<keyword evidence="1" id="KW-0812">Transmembrane</keyword>
<dbReference type="Gene3D" id="3.40.33.10">
    <property type="entry name" value="CAP"/>
    <property type="match status" value="1"/>
</dbReference>
<dbReference type="SUPFAM" id="SSF55797">
    <property type="entry name" value="PR-1-like"/>
    <property type="match status" value="1"/>
</dbReference>
<dbReference type="CDD" id="cd05382">
    <property type="entry name" value="CAP_GAPR1-like"/>
    <property type="match status" value="1"/>
</dbReference>
<dbReference type="Proteomes" id="UP000663828">
    <property type="component" value="Unassembled WGS sequence"/>
</dbReference>
<dbReference type="SMART" id="SM00198">
    <property type="entry name" value="SCP"/>
    <property type="match status" value="1"/>
</dbReference>
<dbReference type="AlphaFoldDB" id="A0A814QVZ8"/>
<proteinExistence type="predicted"/>
<reference evidence="3" key="1">
    <citation type="submission" date="2021-02" db="EMBL/GenBank/DDBJ databases">
        <authorList>
            <person name="Nowell W R."/>
        </authorList>
    </citation>
    <scope>NUCLEOTIDE SEQUENCE</scope>
</reference>
<keyword evidence="1" id="KW-1133">Transmembrane helix</keyword>
<evidence type="ECO:0000256" key="1">
    <source>
        <dbReference type="SAM" id="Phobius"/>
    </source>
</evidence>
<evidence type="ECO:0000313" key="4">
    <source>
        <dbReference type="EMBL" id="CAF1356751.1"/>
    </source>
</evidence>
<feature type="transmembrane region" description="Helical" evidence="1">
    <location>
        <begin position="21"/>
        <end position="50"/>
    </location>
</feature>
<dbReference type="Proteomes" id="UP000663852">
    <property type="component" value="Unassembled WGS sequence"/>
</dbReference>
<gene>
    <name evidence="4" type="ORF">EDS130_LOCUS33584</name>
    <name evidence="3" type="ORF">XAT740_LOCUS19563</name>
</gene>
<dbReference type="InterPro" id="IPR014044">
    <property type="entry name" value="CAP_dom"/>
</dbReference>
<dbReference type="InterPro" id="IPR001283">
    <property type="entry name" value="CRISP-related"/>
</dbReference>
<accession>A0A814QVZ8</accession>
<dbReference type="OrthoDB" id="414826at2759"/>
<name>A0A814QVZ8_ADIRI</name>
<sequence length="225" mass="23659">MAKLNGQRDTMQLPSIFGTREAMIGIGVFLCLALVSIPIVLVVSLVPLYLSNNAVDGGKSSSSSSTSLTTFEQQALDATNQYRTSHCAPALTYDQNLKKIAQTYAQKLCDTNTFAHSGNTYQGQALGENLWQISSSSPMTTSSLNGADPVAAWYSEISSYNFASPGFSSATGHFTQLVWKSTTSFGIGVCCTSAGTTCIAVANYISAGNVAGQFPQNVLPTSCSG</sequence>
<dbReference type="FunFam" id="3.40.33.10:FF:000002">
    <property type="entry name" value="Golgi-associated plant pathogenesis-related protein 1"/>
    <property type="match status" value="1"/>
</dbReference>